<keyword evidence="3" id="KW-0732">Signal</keyword>
<dbReference type="Pfam" id="PF13416">
    <property type="entry name" value="SBP_bac_8"/>
    <property type="match status" value="1"/>
</dbReference>
<evidence type="ECO:0000256" key="3">
    <source>
        <dbReference type="SAM" id="SignalP"/>
    </source>
</evidence>
<dbReference type="InterPro" id="IPR006059">
    <property type="entry name" value="SBP"/>
</dbReference>
<proteinExistence type="inferred from homology"/>
<sequence length="427" mass="48617">MKKLLTVCLVVIIAMGLLFAGGQEESDKETLVFWGKQAQDRATDELIEEILKEWGEQNNVEVEYTTITSEVQKEKFAAAFETGNVPDVITFDGDFCKYYATQGVLTPLDDFFQELNKRGGGMFDGVLPVLQHEDELYGVPFQNDIYFFYVREDLVKGVGEELPQTWDDIARISVKIKEKYNIPAFGHPLSEINDTEFSTRIIMWAFDSYIFNENGQVVFNSPETLEVFRLIKKMYEEDETIPKGATTWNDSSNNQAYQMKQTAFIINPGSVYRWIKENDDTLHENTVLSRMPAGPRGTRANLTACWAVSLPKDSKKHELAKDALRYLYQVDNYNKIIESAGSRYLPVYRDLIDTPFWNSNPKFEDLGKMLEEAKVVGYKGPASAAASEMLVQRILTKAFSDMIVRGMSPEEAVRNADKAFKEIAAKF</sequence>
<dbReference type="OrthoDB" id="9768630at2"/>
<comment type="subcellular location">
    <subcellularLocation>
        <location evidence="1">Periplasm</location>
    </subcellularLocation>
</comment>
<evidence type="ECO:0000256" key="2">
    <source>
        <dbReference type="ARBA" id="ARBA00008520"/>
    </source>
</evidence>
<comment type="caution">
    <text evidence="4">The sequence shown here is derived from an EMBL/GenBank/DDBJ whole genome shotgun (WGS) entry which is preliminary data.</text>
</comment>
<reference evidence="4 5" key="1">
    <citation type="submission" date="2017-03" db="EMBL/GenBank/DDBJ databases">
        <title>Draft Genome sequence of Marispirochaeta sp. strain JC444.</title>
        <authorList>
            <person name="Shivani Y."/>
            <person name="Subhash Y."/>
            <person name="Sasikala C."/>
            <person name="Ramana C."/>
        </authorList>
    </citation>
    <scope>NUCLEOTIDE SEQUENCE [LARGE SCALE GENOMIC DNA]</scope>
    <source>
        <strain evidence="4 5">JC444</strain>
    </source>
</reference>
<organism evidence="4 5">
    <name type="scientific">Marispirochaeta aestuarii</name>
    <dbReference type="NCBI Taxonomy" id="1963862"/>
    <lineage>
        <taxon>Bacteria</taxon>
        <taxon>Pseudomonadati</taxon>
        <taxon>Spirochaetota</taxon>
        <taxon>Spirochaetia</taxon>
        <taxon>Spirochaetales</taxon>
        <taxon>Spirochaetaceae</taxon>
        <taxon>Marispirochaeta</taxon>
    </lineage>
</organism>
<dbReference type="InterPro" id="IPR050490">
    <property type="entry name" value="Bact_solute-bd_prot1"/>
</dbReference>
<accession>A0A1Y1S1S3</accession>
<evidence type="ECO:0000313" key="5">
    <source>
        <dbReference type="Proteomes" id="UP000192343"/>
    </source>
</evidence>
<dbReference type="Gene3D" id="3.40.190.10">
    <property type="entry name" value="Periplasmic binding protein-like II"/>
    <property type="match status" value="1"/>
</dbReference>
<feature type="chain" id="PRO_5012440498" description="ABC transporter substrate-binding protein" evidence="3">
    <location>
        <begin position="21"/>
        <end position="427"/>
    </location>
</feature>
<dbReference type="PANTHER" id="PTHR43649:SF12">
    <property type="entry name" value="DIACETYLCHITOBIOSE BINDING PROTEIN DASA"/>
    <property type="match status" value="1"/>
</dbReference>
<dbReference type="AlphaFoldDB" id="A0A1Y1S1S3"/>
<dbReference type="SUPFAM" id="SSF53850">
    <property type="entry name" value="Periplasmic binding protein-like II"/>
    <property type="match status" value="1"/>
</dbReference>
<dbReference type="RefSeq" id="WP_083048601.1">
    <property type="nucleotide sequence ID" value="NZ_MWQY01000003.1"/>
</dbReference>
<feature type="signal peptide" evidence="3">
    <location>
        <begin position="1"/>
        <end position="20"/>
    </location>
</feature>
<evidence type="ECO:0000313" key="4">
    <source>
        <dbReference type="EMBL" id="ORC37383.1"/>
    </source>
</evidence>
<dbReference type="PANTHER" id="PTHR43649">
    <property type="entry name" value="ARABINOSE-BINDING PROTEIN-RELATED"/>
    <property type="match status" value="1"/>
</dbReference>
<dbReference type="STRING" id="1963862.B4O97_04110"/>
<comment type="similarity">
    <text evidence="2">Belongs to the bacterial solute-binding protein 1 family.</text>
</comment>
<dbReference type="GO" id="GO:0042597">
    <property type="term" value="C:periplasmic space"/>
    <property type="evidence" value="ECO:0007669"/>
    <property type="project" value="UniProtKB-SubCell"/>
</dbReference>
<evidence type="ECO:0000256" key="1">
    <source>
        <dbReference type="ARBA" id="ARBA00004418"/>
    </source>
</evidence>
<protein>
    <recommendedName>
        <fullName evidence="6">ABC transporter substrate-binding protein</fullName>
    </recommendedName>
</protein>
<name>A0A1Y1S1S3_9SPIO</name>
<gene>
    <name evidence="4" type="ORF">B4O97_04110</name>
</gene>
<keyword evidence="5" id="KW-1185">Reference proteome</keyword>
<dbReference type="EMBL" id="MWQY01000003">
    <property type="protein sequence ID" value="ORC37383.1"/>
    <property type="molecule type" value="Genomic_DNA"/>
</dbReference>
<evidence type="ECO:0008006" key="6">
    <source>
        <dbReference type="Google" id="ProtNLM"/>
    </source>
</evidence>
<dbReference type="Proteomes" id="UP000192343">
    <property type="component" value="Unassembled WGS sequence"/>
</dbReference>